<dbReference type="GO" id="GO:0031469">
    <property type="term" value="C:bacterial microcompartment"/>
    <property type="evidence" value="ECO:0007669"/>
    <property type="project" value="UniProtKB-SubCell"/>
</dbReference>
<evidence type="ECO:0000259" key="4">
    <source>
        <dbReference type="PROSITE" id="PS51930"/>
    </source>
</evidence>
<evidence type="ECO:0000256" key="3">
    <source>
        <dbReference type="PROSITE-ProRule" id="PRU01278"/>
    </source>
</evidence>
<dbReference type="CDD" id="cd07054">
    <property type="entry name" value="BMC_PduT_repeat2"/>
    <property type="match status" value="1"/>
</dbReference>
<dbReference type="PANTHER" id="PTHR33941">
    <property type="entry name" value="PROPANEDIOL UTILIZATION PROTEIN PDUA"/>
    <property type="match status" value="1"/>
</dbReference>
<evidence type="ECO:0000256" key="1">
    <source>
        <dbReference type="ARBA" id="ARBA00024322"/>
    </source>
</evidence>
<dbReference type="AlphaFoldDB" id="A0AAC9RL31"/>
<dbReference type="PROSITE" id="PS51930">
    <property type="entry name" value="BMC_2"/>
    <property type="match status" value="2"/>
</dbReference>
<keyword evidence="2" id="KW-1283">Bacterial microcompartment</keyword>
<dbReference type="Proteomes" id="UP000192478">
    <property type="component" value="Chromosome"/>
</dbReference>
<dbReference type="RefSeq" id="WP_070973313.1">
    <property type="nucleotide sequence ID" value="NZ_CP017603.1"/>
</dbReference>
<dbReference type="SUPFAM" id="SSF143414">
    <property type="entry name" value="CcmK-like"/>
    <property type="match status" value="2"/>
</dbReference>
<proteinExistence type="inferred from homology"/>
<evidence type="ECO:0000313" key="8">
    <source>
        <dbReference type="Proteomes" id="UP000192478"/>
    </source>
</evidence>
<dbReference type="Gene3D" id="3.30.70.1710">
    <property type="match status" value="2"/>
</dbReference>
<dbReference type="Proteomes" id="UP000177894">
    <property type="component" value="Chromosome"/>
</dbReference>
<comment type="similarity">
    <text evidence="3">Belongs to the bacterial microcompartments protein family.</text>
</comment>
<evidence type="ECO:0000313" key="6">
    <source>
        <dbReference type="EMBL" id="ARE87637.1"/>
    </source>
</evidence>
<organism evidence="6 8">
    <name type="scientific">Clostridium formicaceticum</name>
    <dbReference type="NCBI Taxonomy" id="1497"/>
    <lineage>
        <taxon>Bacteria</taxon>
        <taxon>Bacillati</taxon>
        <taxon>Bacillota</taxon>
        <taxon>Clostridia</taxon>
        <taxon>Eubacteriales</taxon>
        <taxon>Clostridiaceae</taxon>
        <taxon>Clostridium</taxon>
    </lineage>
</organism>
<comment type="subcellular location">
    <subcellularLocation>
        <location evidence="1">Bacterial microcompartment</location>
    </subcellularLocation>
</comment>
<feature type="domain" description="BMC" evidence="4">
    <location>
        <begin position="4"/>
        <end position="86"/>
    </location>
</feature>
<protein>
    <submittedName>
        <fullName evidence="5">Propanediol utilization protein</fullName>
    </submittedName>
</protein>
<dbReference type="InterPro" id="IPR037233">
    <property type="entry name" value="CcmK-like_sf"/>
</dbReference>
<dbReference type="EMBL" id="CP017603">
    <property type="protein sequence ID" value="AOY78408.1"/>
    <property type="molecule type" value="Genomic_DNA"/>
</dbReference>
<dbReference type="Pfam" id="PF00936">
    <property type="entry name" value="BMC"/>
    <property type="match status" value="2"/>
</dbReference>
<accession>A0AAC9RL31</accession>
<dbReference type="KEGG" id="cfm:BJL90_15470"/>
<dbReference type="PANTHER" id="PTHR33941:SF11">
    <property type="entry name" value="BACTERIAL MICROCOMPARTMENT SHELL PROTEIN PDUJ"/>
    <property type="match status" value="1"/>
</dbReference>
<dbReference type="PIRSF" id="PIRSF034834">
    <property type="entry name" value="PduT"/>
    <property type="match status" value="1"/>
</dbReference>
<keyword evidence="7" id="KW-1185">Reference proteome</keyword>
<reference evidence="5 7" key="1">
    <citation type="submission" date="2016-10" db="EMBL/GenBank/DDBJ databases">
        <title>Complete Genome Sequence of Acetogen Clostridium formicoaceticum ATCC 27076.</title>
        <authorList>
            <person name="Bao T."/>
            <person name="Cheng C."/>
            <person name="Zhao J."/>
            <person name="Yang S.-T."/>
            <person name="Wang J."/>
            <person name="Wang M."/>
        </authorList>
    </citation>
    <scope>NUCLEOTIDE SEQUENCE [LARGE SCALE GENOMIC DNA]</scope>
    <source>
        <strain evidence="5 7">ATCC 27076</strain>
    </source>
</reference>
<gene>
    <name evidence="5" type="ORF">BJL90_15470</name>
    <name evidence="6" type="ORF">CLFO_20370</name>
</gene>
<dbReference type="InterPro" id="IPR044872">
    <property type="entry name" value="CcmK/CsoS1_BMC"/>
</dbReference>
<dbReference type="InterPro" id="IPR000249">
    <property type="entry name" value="BMC_dom"/>
</dbReference>
<dbReference type="SMART" id="SM00877">
    <property type="entry name" value="BMC"/>
    <property type="match status" value="2"/>
</dbReference>
<evidence type="ECO:0000256" key="2">
    <source>
        <dbReference type="ARBA" id="ARBA00024446"/>
    </source>
</evidence>
<reference evidence="6 8" key="2">
    <citation type="submission" date="2017-03" db="EMBL/GenBank/DDBJ databases">
        <title>Complete sequence of Clostridium formicaceticum DSM 92.</title>
        <authorList>
            <person name="Poehlein A."/>
            <person name="Karl M."/>
            <person name="Bengelsdorf F.R."/>
            <person name="Duerre P."/>
            <person name="Daniel R."/>
        </authorList>
    </citation>
    <scope>NUCLEOTIDE SEQUENCE [LARGE SCALE GENOMIC DNA]</scope>
    <source>
        <strain evidence="6 8">DSM 92</strain>
    </source>
</reference>
<name>A0AAC9RL31_9CLOT</name>
<evidence type="ECO:0000313" key="7">
    <source>
        <dbReference type="Proteomes" id="UP000177894"/>
    </source>
</evidence>
<dbReference type="InterPro" id="IPR050575">
    <property type="entry name" value="BMC_shell"/>
</dbReference>
<sequence>MIRAIGMVEFNSIAKGIEVADHMLKAANVEVTISTPTCPGKYITLIHGNVTDVENSIRSAKDLGGEFLVDDLIIPNVDEQIFPAITGSTNIDTIKAIGVIESFAIASLILAADACVKASGVSLLEIRLGSGIGGKSYVIMTGDIAEVEASIEAGIHVIKESGNIVNHIVIASPHTDLKKILL</sequence>
<dbReference type="EMBL" id="CP020559">
    <property type="protein sequence ID" value="ARE87637.1"/>
    <property type="molecule type" value="Genomic_DNA"/>
</dbReference>
<dbReference type="CDD" id="cd07053">
    <property type="entry name" value="BMC_PduT_repeat1"/>
    <property type="match status" value="1"/>
</dbReference>
<evidence type="ECO:0000313" key="5">
    <source>
        <dbReference type="EMBL" id="AOY78408.1"/>
    </source>
</evidence>
<dbReference type="InterPro" id="IPR011238">
    <property type="entry name" value="Micro_shell_prot_PduT"/>
</dbReference>
<feature type="domain" description="BMC" evidence="4">
    <location>
        <begin position="96"/>
        <end position="182"/>
    </location>
</feature>